<dbReference type="SUPFAM" id="SSF51735">
    <property type="entry name" value="NAD(P)-binding Rossmann-fold domains"/>
    <property type="match status" value="1"/>
</dbReference>
<dbReference type="Proteomes" id="UP001141806">
    <property type="component" value="Unassembled WGS sequence"/>
</dbReference>
<dbReference type="AlphaFoldDB" id="A0A9Q0GV51"/>
<evidence type="ECO:0000259" key="2">
    <source>
        <dbReference type="Pfam" id="PF01370"/>
    </source>
</evidence>
<dbReference type="PANTHER" id="PTHR10366">
    <property type="entry name" value="NAD DEPENDENT EPIMERASE/DEHYDRATASE"/>
    <property type="match status" value="1"/>
</dbReference>
<dbReference type="GO" id="GO:0016616">
    <property type="term" value="F:oxidoreductase activity, acting on the CH-OH group of donors, NAD or NADP as acceptor"/>
    <property type="evidence" value="ECO:0007669"/>
    <property type="project" value="TreeGrafter"/>
</dbReference>
<keyword evidence="1" id="KW-0560">Oxidoreductase</keyword>
<name>A0A9Q0GV51_9MAGN</name>
<evidence type="ECO:0000313" key="3">
    <source>
        <dbReference type="EMBL" id="KAJ4953258.1"/>
    </source>
</evidence>
<evidence type="ECO:0000313" key="4">
    <source>
        <dbReference type="Proteomes" id="UP001141806"/>
    </source>
</evidence>
<organism evidence="3 4">
    <name type="scientific">Protea cynaroides</name>
    <dbReference type="NCBI Taxonomy" id="273540"/>
    <lineage>
        <taxon>Eukaryota</taxon>
        <taxon>Viridiplantae</taxon>
        <taxon>Streptophyta</taxon>
        <taxon>Embryophyta</taxon>
        <taxon>Tracheophyta</taxon>
        <taxon>Spermatophyta</taxon>
        <taxon>Magnoliopsida</taxon>
        <taxon>Proteales</taxon>
        <taxon>Proteaceae</taxon>
        <taxon>Protea</taxon>
    </lineage>
</organism>
<dbReference type="InterPro" id="IPR050425">
    <property type="entry name" value="NAD(P)_dehydrat-like"/>
</dbReference>
<dbReference type="InterPro" id="IPR001509">
    <property type="entry name" value="Epimerase_deHydtase"/>
</dbReference>
<gene>
    <name evidence="3" type="ORF">NE237_030090</name>
</gene>
<keyword evidence="4" id="KW-1185">Reference proteome</keyword>
<feature type="domain" description="NAD-dependent epimerase/dehydratase" evidence="2">
    <location>
        <begin position="8"/>
        <end position="262"/>
    </location>
</feature>
<dbReference type="PANTHER" id="PTHR10366:SF696">
    <property type="entry name" value="OS07G0601900 PROTEIN"/>
    <property type="match status" value="1"/>
</dbReference>
<evidence type="ECO:0000256" key="1">
    <source>
        <dbReference type="ARBA" id="ARBA00023002"/>
    </source>
</evidence>
<proteinExistence type="predicted"/>
<dbReference type="InterPro" id="IPR036291">
    <property type="entry name" value="NAD(P)-bd_dom_sf"/>
</dbReference>
<dbReference type="Pfam" id="PF01370">
    <property type="entry name" value="Epimerase"/>
    <property type="match status" value="1"/>
</dbReference>
<protein>
    <recommendedName>
        <fullName evidence="2">NAD-dependent epimerase/dehydratase domain-containing protein</fullName>
    </recommendedName>
</protein>
<comment type="caution">
    <text evidence="3">The sequence shown here is derived from an EMBL/GenBank/DDBJ whole genome shotgun (WGS) entry which is preliminary data.</text>
</comment>
<dbReference type="FunFam" id="3.40.50.720:FF:000645">
    <property type="entry name" value="Anthocyanidin reductase ((2S)-flavan-3-ol-forming)"/>
    <property type="match status" value="1"/>
</dbReference>
<reference evidence="3" key="1">
    <citation type="journal article" date="2023" name="Plant J.">
        <title>The genome of the king protea, Protea cynaroides.</title>
        <authorList>
            <person name="Chang J."/>
            <person name="Duong T.A."/>
            <person name="Schoeman C."/>
            <person name="Ma X."/>
            <person name="Roodt D."/>
            <person name="Barker N."/>
            <person name="Li Z."/>
            <person name="Van de Peer Y."/>
            <person name="Mizrachi E."/>
        </authorList>
    </citation>
    <scope>NUCLEOTIDE SEQUENCE</scope>
    <source>
        <tissue evidence="3">Young leaves</tissue>
    </source>
</reference>
<dbReference type="EMBL" id="JAMYWD010000012">
    <property type="protein sequence ID" value="KAJ4953258.1"/>
    <property type="molecule type" value="Genomic_DNA"/>
</dbReference>
<accession>A0A9Q0GV51</accession>
<dbReference type="OrthoDB" id="2735536at2759"/>
<sequence>MEEKSSTICVTGGAGYLGASLVKKLLQKGHTVRATLRNLDDHSKVGLLKSFPKANTNLRLFKADIYNPDEFDPTIQGCDFVFHVATPLQHSTQSSQYKNTTEAAVAALESIMRSCIRSGTVKRLIYTGTVVAASPLKEEEDGSGFKDSIDESCWTPLNLPIQYYGSQFFKDYVYSKTMSEKEVLKYTHRENNKVEVVSLCCGLVGGDTILSYIPASLSCLMSQPLNGPISYQNLESLQGILGKVPVIHINDVCEAHVFCMEQSSLQGRFFCASDFLTTKEIADYFCRHHPEIPIAEEFVGKHGSAVRWGSTKLNDLGFKYSYDAKLILEDSVQCLRRMGAFK</sequence>
<dbReference type="Gene3D" id="3.40.50.720">
    <property type="entry name" value="NAD(P)-binding Rossmann-like Domain"/>
    <property type="match status" value="1"/>
</dbReference>